<dbReference type="InterPro" id="IPR047589">
    <property type="entry name" value="DUF11_rpt"/>
</dbReference>
<dbReference type="Proteomes" id="UP001300672">
    <property type="component" value="Chromosome"/>
</dbReference>
<accession>A0AA95H8H2</accession>
<dbReference type="AlphaFoldDB" id="A0AA95H8H2"/>
<reference evidence="1" key="1">
    <citation type="journal article" date="2023" name="Int. J. Mol. Sci.">
        <title>Metagenomics Revealed a New Genus 'Candidatus Thiocaldithrix dubininis' gen. nov., sp. nov. and a New Species 'Candidatus Thiothrix putei' sp. nov. in the Family Thiotrichaceae, Some Members of Which Have Traits of Both Na+- and H+-Motive Energetics.</title>
        <authorList>
            <person name="Ravin N.V."/>
            <person name="Muntyan M.S."/>
            <person name="Smolyakov D.D."/>
            <person name="Rudenko T.S."/>
            <person name="Beletsky A.V."/>
            <person name="Mardanov A.V."/>
            <person name="Grabovich M.Y."/>
        </authorList>
    </citation>
    <scope>NUCLEOTIDE SEQUENCE</scope>
    <source>
        <strain evidence="1">GKL-01</strain>
    </source>
</reference>
<dbReference type="InterPro" id="IPR051172">
    <property type="entry name" value="Chlamydia_OmcB"/>
</dbReference>
<organism evidence="1">
    <name type="scientific">Candidatus Thiocaldithrix dubininis</name>
    <dbReference type="NCBI Taxonomy" id="3080823"/>
    <lineage>
        <taxon>Bacteria</taxon>
        <taxon>Pseudomonadati</taxon>
        <taxon>Pseudomonadota</taxon>
        <taxon>Gammaproteobacteria</taxon>
        <taxon>Thiotrichales</taxon>
        <taxon>Thiotrichaceae</taxon>
        <taxon>Candidatus Thiocaldithrix</taxon>
    </lineage>
</organism>
<gene>
    <name evidence="1" type="ORF">QJT80_15325</name>
</gene>
<reference evidence="1" key="2">
    <citation type="submission" date="2023-04" db="EMBL/GenBank/DDBJ databases">
        <authorList>
            <person name="Beletskiy A.V."/>
            <person name="Mardanov A.V."/>
            <person name="Ravin N.V."/>
        </authorList>
    </citation>
    <scope>NUCLEOTIDE SEQUENCE</scope>
    <source>
        <strain evidence="1">GKL-01</strain>
    </source>
</reference>
<evidence type="ECO:0000313" key="1">
    <source>
        <dbReference type="EMBL" id="WGZ90834.1"/>
    </source>
</evidence>
<protein>
    <recommendedName>
        <fullName evidence="2">DUF11 domain-containing protein</fullName>
    </recommendedName>
</protein>
<dbReference type="PANTHER" id="PTHR34819:SF3">
    <property type="entry name" value="CELL SURFACE PROTEIN"/>
    <property type="match status" value="1"/>
</dbReference>
<dbReference type="EMBL" id="CP124755">
    <property type="protein sequence ID" value="WGZ90834.1"/>
    <property type="molecule type" value="Genomic_DNA"/>
</dbReference>
<proteinExistence type="predicted"/>
<sequence length="882" mass="92186">MRQQTTSKWQIALPGVLLIVFSLIYPTMSWAVTAANTLLRNQASATFKDESGTRYSVTSNVVETLIQQVAGLDLTQSQTKLASAGGTVEFTHVVTNTGNGDDKYNLTNTQASTDQYDFSQVTYYADANQDGQADNLNSPITVTPLLKMGESFAFIAVAKLPTGLAEGNTGDIKVTAASNFTPATKIDNTDTAKVTAKAIVDVTKSMSATAGKAGSGNYTVTLHYRNTSTVDATQVTLIDALPTGMLYVEGSARWSETGTTALTDTNPSDTHGSTNTIRYCAYDISCMGVAEANRDADSASTNQVTAIINEVGAGASGDLKFEVKISSNLSASVLTNIGEYEFNDSAVVTTRFNTNAVKFEVLQTPNVVTNGSSTDKTDLVNEPIVVASTAQNSTISFQDYVWNTGNGVDSFDISLSGSTFPTGTVLQLFQADGQTPLLDTNGNGIPDTGMREAGSVFLVTLRASLPPSASGNNGGNGYSVSLVATSFEDNTKSNSALNKLNNILSNSVDLTNDAALGQAGVTGVGAGPEAAAVNTRNAMPGSTSQFILYVNNTSSVADNYDLAASTDSSFAALTLPSGWALKFIDDSGKTITNTGSIAAGSSKRIFAEISVPAKAPSVITDIYFRAFSPVSQTRDIKHDALVVGSITDLVLYPDHTGQVLPGGTIVYAHWLTNQGNMPQTNIGLQVLNDKTEWSAQLYRDTDNNGELSGGDTRISNLASLGVGESELLFVKVLAPATLPMGSANVSTVKATWDAGLSTTSAMDVTTTNSSDVSIRKEQALDVTCNGLPDFAYSYADFDAEPGQCVLYRLTATNTGAEAVMNVRIQDATPAFTAFITAGGLPKLSQGALESPVANGGRGSVVGLMGTVPAGDQATLTFGIKIQ</sequence>
<dbReference type="PANTHER" id="PTHR34819">
    <property type="entry name" value="LARGE CYSTEINE-RICH PERIPLASMIC PROTEIN OMCB"/>
    <property type="match status" value="1"/>
</dbReference>
<dbReference type="NCBIfam" id="TIGR01451">
    <property type="entry name" value="B_ant_repeat"/>
    <property type="match status" value="2"/>
</dbReference>
<dbReference type="KEGG" id="tdu:QJT80_15325"/>
<name>A0AA95H8H2_9GAMM</name>
<evidence type="ECO:0008006" key="2">
    <source>
        <dbReference type="Google" id="ProtNLM"/>
    </source>
</evidence>